<feature type="compositionally biased region" description="Polar residues" evidence="7">
    <location>
        <begin position="290"/>
        <end position="300"/>
    </location>
</feature>
<evidence type="ECO:0000256" key="4">
    <source>
        <dbReference type="ARBA" id="ARBA00022989"/>
    </source>
</evidence>
<keyword evidence="3 6" id="KW-0812">Transmembrane</keyword>
<evidence type="ECO:0000256" key="2">
    <source>
        <dbReference type="ARBA" id="ARBA00008573"/>
    </source>
</evidence>
<keyword evidence="4 6" id="KW-1133">Transmembrane helix</keyword>
<protein>
    <recommendedName>
        <fullName evidence="6">Protein YOP1</fullName>
    </recommendedName>
</protein>
<reference evidence="8 9" key="1">
    <citation type="submission" date="2017-05" db="EMBL/GenBank/DDBJ databases">
        <title>The Genome Sequence of Tsuchiyaea wingfieldii DSM 27421.</title>
        <authorList>
            <person name="Cuomo C."/>
            <person name="Passer A."/>
            <person name="Billmyre B."/>
            <person name="Heitman J."/>
        </authorList>
    </citation>
    <scope>NUCLEOTIDE SEQUENCE [LARGE SCALE GENOMIC DNA]</scope>
    <source>
        <strain evidence="8 9">DSM 27421</strain>
    </source>
</reference>
<comment type="caution">
    <text evidence="6">Lacks conserved residue(s) required for the propagation of feature annotation.</text>
</comment>
<dbReference type="GO" id="GO:0016020">
    <property type="term" value="C:membrane"/>
    <property type="evidence" value="ECO:0007669"/>
    <property type="project" value="UniProtKB-SubCell"/>
</dbReference>
<comment type="similarity">
    <text evidence="2 6">Belongs to the DP1 family.</text>
</comment>
<evidence type="ECO:0000256" key="1">
    <source>
        <dbReference type="ARBA" id="ARBA00004141"/>
    </source>
</evidence>
<evidence type="ECO:0000256" key="6">
    <source>
        <dbReference type="RuleBase" id="RU362006"/>
    </source>
</evidence>
<feature type="compositionally biased region" description="Low complexity" evidence="7">
    <location>
        <begin position="276"/>
        <end position="289"/>
    </location>
</feature>
<feature type="compositionally biased region" description="Basic and acidic residues" evidence="7">
    <location>
        <begin position="343"/>
        <end position="363"/>
    </location>
</feature>
<dbReference type="PANTHER" id="PTHR12300">
    <property type="entry name" value="HVA22-LIKE PROTEINS"/>
    <property type="match status" value="1"/>
</dbReference>
<dbReference type="Proteomes" id="UP000322245">
    <property type="component" value="Unassembled WGS sequence"/>
</dbReference>
<organism evidence="8 9">
    <name type="scientific">Cryptococcus floricola</name>
    <dbReference type="NCBI Taxonomy" id="2591691"/>
    <lineage>
        <taxon>Eukaryota</taxon>
        <taxon>Fungi</taxon>
        <taxon>Dikarya</taxon>
        <taxon>Basidiomycota</taxon>
        <taxon>Agaricomycotina</taxon>
        <taxon>Tremellomycetes</taxon>
        <taxon>Tremellales</taxon>
        <taxon>Cryptococcaceae</taxon>
        <taxon>Cryptococcus</taxon>
    </lineage>
</organism>
<evidence type="ECO:0000256" key="3">
    <source>
        <dbReference type="ARBA" id="ARBA00022692"/>
    </source>
</evidence>
<dbReference type="PANTHER" id="PTHR12300:SF161">
    <property type="entry name" value="RECEPTOR EXPRESSION-ENHANCING PROTEIN"/>
    <property type="match status" value="1"/>
</dbReference>
<name>A0A5D3B5M0_9TREE</name>
<dbReference type="EMBL" id="NIDF01000009">
    <property type="protein sequence ID" value="TYJ57841.1"/>
    <property type="molecule type" value="Genomic_DNA"/>
</dbReference>
<dbReference type="InterPro" id="IPR004345">
    <property type="entry name" value="TB2_DP1_HVA22"/>
</dbReference>
<feature type="region of interest" description="Disordered" evidence="7">
    <location>
        <begin position="157"/>
        <end position="184"/>
    </location>
</feature>
<comment type="caution">
    <text evidence="8">The sequence shown here is derived from an EMBL/GenBank/DDBJ whole genome shotgun (WGS) entry which is preliminary data.</text>
</comment>
<dbReference type="Pfam" id="PF03134">
    <property type="entry name" value="TB2_DP1_HVA22"/>
    <property type="match status" value="1"/>
</dbReference>
<proteinExistence type="inferred from homology"/>
<dbReference type="AlphaFoldDB" id="A0A5D3B5M0"/>
<evidence type="ECO:0000313" key="8">
    <source>
        <dbReference type="EMBL" id="TYJ57841.1"/>
    </source>
</evidence>
<gene>
    <name evidence="8" type="ORF">B9479_001451</name>
</gene>
<evidence type="ECO:0000256" key="5">
    <source>
        <dbReference type="ARBA" id="ARBA00023136"/>
    </source>
</evidence>
<keyword evidence="9" id="KW-1185">Reference proteome</keyword>
<feature type="transmembrane region" description="Helical" evidence="6">
    <location>
        <begin position="45"/>
        <end position="68"/>
    </location>
</feature>
<keyword evidence="5 6" id="KW-0472">Membrane</keyword>
<evidence type="ECO:0000256" key="7">
    <source>
        <dbReference type="SAM" id="MobiDB-lite"/>
    </source>
</evidence>
<feature type="region of interest" description="Disordered" evidence="7">
    <location>
        <begin position="214"/>
        <end position="385"/>
    </location>
</feature>
<feature type="compositionally biased region" description="Low complexity" evidence="7">
    <location>
        <begin position="317"/>
        <end position="332"/>
    </location>
</feature>
<comment type="subcellular location">
    <subcellularLocation>
        <location evidence="1 6">Membrane</location>
        <topology evidence="1 6">Multi-pass membrane protein</topology>
    </subcellularLocation>
</comment>
<accession>A0A5D3B5M0</accession>
<evidence type="ECO:0000313" key="9">
    <source>
        <dbReference type="Proteomes" id="UP000322245"/>
    </source>
</evidence>
<feature type="compositionally biased region" description="Low complexity" evidence="7">
    <location>
        <begin position="230"/>
        <end position="240"/>
    </location>
</feature>
<sequence>MIFGLLSRWSCNVCSYLYPAYASYKALSQHPESSPEAMAQVERWLMYWAVVGTWTAVEAVIGWTFTWLPLYSFFKTLVFLALSLPQSEASSYVYRAHLAPLFNEHERDIDHFLASLRGRAGGALIEALTWAWNKAKVQFNLSTPEEQMQAAAMLAQMQGQGRPAGDNAYPVQGGQQPPTLNDPASGALQSVFRFASKYAGNYLPVAVTALNAARSQPTQPGQSTQGAVHSRSMSSSSGASQVPESMTMPTPVPTGAVHREQSDPSLRSRTMAYAAGSGSSRNGSNPNLNDVQQQYGSLSSARAPPKGFAVPNTNSRSVSTPSRPSANSSSDSLGSKYEGYEQIGKDEVRGMEDPNRPGLEGRKSSWFGWNGGQPGAGSPSNRKSE</sequence>
<feature type="compositionally biased region" description="Polar residues" evidence="7">
    <location>
        <begin position="214"/>
        <end position="227"/>
    </location>
</feature>